<dbReference type="Pfam" id="PF08281">
    <property type="entry name" value="Sigma70_r4_2"/>
    <property type="match status" value="1"/>
</dbReference>
<accession>A0ABX8QUB5</accession>
<dbReference type="SUPFAM" id="SSF88659">
    <property type="entry name" value="Sigma3 and sigma4 domains of RNA polymerase sigma factors"/>
    <property type="match status" value="1"/>
</dbReference>
<evidence type="ECO:0000256" key="1">
    <source>
        <dbReference type="ARBA" id="ARBA00010641"/>
    </source>
</evidence>
<evidence type="ECO:0000256" key="4">
    <source>
        <dbReference type="ARBA" id="ARBA00023163"/>
    </source>
</evidence>
<dbReference type="InterPro" id="IPR013324">
    <property type="entry name" value="RNA_pol_sigma_r3/r4-like"/>
</dbReference>
<keyword evidence="8" id="KW-1185">Reference proteome</keyword>
<dbReference type="InterPro" id="IPR036388">
    <property type="entry name" value="WH-like_DNA-bd_sf"/>
</dbReference>
<dbReference type="Proteomes" id="UP001049518">
    <property type="component" value="Chromosome"/>
</dbReference>
<dbReference type="RefSeq" id="WP_231333444.1">
    <property type="nucleotide sequence ID" value="NZ_CP059572.1"/>
</dbReference>
<comment type="similarity">
    <text evidence="1">Belongs to the sigma-70 factor family. ECF subfamily.</text>
</comment>
<evidence type="ECO:0000313" key="8">
    <source>
        <dbReference type="Proteomes" id="UP001049518"/>
    </source>
</evidence>
<keyword evidence="3" id="KW-0731">Sigma factor</keyword>
<dbReference type="EMBL" id="CP059572">
    <property type="protein sequence ID" value="QXJ20378.1"/>
    <property type="molecule type" value="Genomic_DNA"/>
</dbReference>
<keyword evidence="4" id="KW-0804">Transcription</keyword>
<evidence type="ECO:0000256" key="2">
    <source>
        <dbReference type="ARBA" id="ARBA00023015"/>
    </source>
</evidence>
<feature type="domain" description="RNA polymerase sigma factor 70 region 4 type 2" evidence="6">
    <location>
        <begin position="48"/>
        <end position="90"/>
    </location>
</feature>
<gene>
    <name evidence="7" type="ORF">AGRA3207_001078</name>
</gene>
<keyword evidence="2" id="KW-0805">Transcription regulation</keyword>
<proteinExistence type="inferred from homology"/>
<dbReference type="Gene3D" id="1.10.10.10">
    <property type="entry name" value="Winged helix-like DNA-binding domain superfamily/Winged helix DNA-binding domain"/>
    <property type="match status" value="1"/>
</dbReference>
<reference evidence="7" key="1">
    <citation type="submission" date="2020-07" db="EMBL/GenBank/DDBJ databases">
        <authorList>
            <person name="Tarantini F.S."/>
            <person name="Hong K.W."/>
            <person name="Chan K.G."/>
        </authorList>
    </citation>
    <scope>NUCLEOTIDE SEQUENCE</scope>
    <source>
        <strain evidence="7">32-07</strain>
    </source>
</reference>
<feature type="region of interest" description="Disordered" evidence="5">
    <location>
        <begin position="1"/>
        <end position="44"/>
    </location>
</feature>
<protein>
    <recommendedName>
        <fullName evidence="6">RNA polymerase sigma factor 70 region 4 type 2 domain-containing protein</fullName>
    </recommendedName>
</protein>
<sequence length="93" mass="10174">MHSPDASARRVAPPRGRPAGPDPAAGAPRAPGTAPCPVPDPVPEDEWLRRLRPRERLVMELVLHEHTPEQIAEFLGVPPAAVREVMARARGRR</sequence>
<evidence type="ECO:0000256" key="3">
    <source>
        <dbReference type="ARBA" id="ARBA00023082"/>
    </source>
</evidence>
<evidence type="ECO:0000256" key="5">
    <source>
        <dbReference type="SAM" id="MobiDB-lite"/>
    </source>
</evidence>
<organism evidence="7 8">
    <name type="scientific">Actinomadura graeca</name>
    <dbReference type="NCBI Taxonomy" id="2750812"/>
    <lineage>
        <taxon>Bacteria</taxon>
        <taxon>Bacillati</taxon>
        <taxon>Actinomycetota</taxon>
        <taxon>Actinomycetes</taxon>
        <taxon>Streptosporangiales</taxon>
        <taxon>Thermomonosporaceae</taxon>
        <taxon>Actinomadura</taxon>
    </lineage>
</organism>
<feature type="compositionally biased region" description="Low complexity" evidence="5">
    <location>
        <begin position="9"/>
        <end position="33"/>
    </location>
</feature>
<dbReference type="InterPro" id="IPR013249">
    <property type="entry name" value="RNA_pol_sigma70_r4_t2"/>
</dbReference>
<evidence type="ECO:0000259" key="6">
    <source>
        <dbReference type="Pfam" id="PF08281"/>
    </source>
</evidence>
<evidence type="ECO:0000313" key="7">
    <source>
        <dbReference type="EMBL" id="QXJ20378.1"/>
    </source>
</evidence>
<name>A0ABX8QUB5_9ACTN</name>